<dbReference type="InterPro" id="IPR056632">
    <property type="entry name" value="DUF7730"/>
</dbReference>
<keyword evidence="4" id="KW-1185">Reference proteome</keyword>
<evidence type="ECO:0000313" key="3">
    <source>
        <dbReference type="EMBL" id="KAF7295833.1"/>
    </source>
</evidence>
<evidence type="ECO:0000259" key="2">
    <source>
        <dbReference type="Pfam" id="PF24864"/>
    </source>
</evidence>
<evidence type="ECO:0000256" key="1">
    <source>
        <dbReference type="SAM" id="Phobius"/>
    </source>
</evidence>
<dbReference type="PANTHER" id="PTHR38790">
    <property type="entry name" value="2EXR DOMAIN-CONTAINING PROTEIN-RELATED"/>
    <property type="match status" value="1"/>
</dbReference>
<evidence type="ECO:0000313" key="4">
    <source>
        <dbReference type="Proteomes" id="UP000613580"/>
    </source>
</evidence>
<organism evidence="3 4">
    <name type="scientific">Mycena chlorophos</name>
    <name type="common">Agaric fungus</name>
    <name type="synonym">Agaricus chlorophos</name>
    <dbReference type="NCBI Taxonomy" id="658473"/>
    <lineage>
        <taxon>Eukaryota</taxon>
        <taxon>Fungi</taxon>
        <taxon>Dikarya</taxon>
        <taxon>Basidiomycota</taxon>
        <taxon>Agaricomycotina</taxon>
        <taxon>Agaricomycetes</taxon>
        <taxon>Agaricomycetidae</taxon>
        <taxon>Agaricales</taxon>
        <taxon>Marasmiineae</taxon>
        <taxon>Mycenaceae</taxon>
        <taxon>Mycena</taxon>
    </lineage>
</organism>
<dbReference type="OrthoDB" id="2982420at2759"/>
<proteinExistence type="predicted"/>
<keyword evidence="1" id="KW-0472">Membrane</keyword>
<gene>
    <name evidence="3" type="ORF">HMN09_01126500</name>
</gene>
<dbReference type="Pfam" id="PF24864">
    <property type="entry name" value="DUF7730"/>
    <property type="match status" value="1"/>
</dbReference>
<reference evidence="3" key="1">
    <citation type="submission" date="2020-05" db="EMBL/GenBank/DDBJ databases">
        <title>Mycena genomes resolve the evolution of fungal bioluminescence.</title>
        <authorList>
            <person name="Tsai I.J."/>
        </authorList>
    </citation>
    <scope>NUCLEOTIDE SEQUENCE</scope>
    <source>
        <strain evidence="3">110903Hualien_Pintung</strain>
    </source>
</reference>
<dbReference type="EMBL" id="JACAZE010000018">
    <property type="protein sequence ID" value="KAF7295833.1"/>
    <property type="molecule type" value="Genomic_DNA"/>
</dbReference>
<sequence>MPAAKSSTNLEGVWIAVGTLAALALFAAGYLAWRIHGRFRKNHLRVPHERLNISSGQRAEQPQNSPCAFFSLPRELRQLVYGRVLGGRRVRMFMKANGDPTKHQVLHAYSNARSSMREEDILMPANKRDAPCVSLLRGCRQIYLEAWPVFITQNTFCVDALDLRDILGGLGDFALPHIRALCVHYNIFPPNPGLFRQPSLYSFELLRKMTSLRVLECQFNENPLDRFGYAREVWTTGPNREFLKSIHNQSPWGEIVYGLTALREFSMAATSRGQVVALGSEWKELETNIRVMVC</sequence>
<keyword evidence="1" id="KW-0812">Transmembrane</keyword>
<dbReference type="AlphaFoldDB" id="A0A8H6VZC0"/>
<comment type="caution">
    <text evidence="3">The sequence shown here is derived from an EMBL/GenBank/DDBJ whole genome shotgun (WGS) entry which is preliminary data.</text>
</comment>
<protein>
    <recommendedName>
        <fullName evidence="2">DUF7730 domain-containing protein</fullName>
    </recommendedName>
</protein>
<feature type="domain" description="DUF7730" evidence="2">
    <location>
        <begin position="66"/>
        <end position="190"/>
    </location>
</feature>
<accession>A0A8H6VZC0</accession>
<name>A0A8H6VZC0_MYCCL</name>
<keyword evidence="1" id="KW-1133">Transmembrane helix</keyword>
<feature type="transmembrane region" description="Helical" evidence="1">
    <location>
        <begin position="12"/>
        <end position="33"/>
    </location>
</feature>
<dbReference type="Proteomes" id="UP000613580">
    <property type="component" value="Unassembled WGS sequence"/>
</dbReference>